<dbReference type="PATRIC" id="fig|1423734.3.peg.1641"/>
<dbReference type="AlphaFoldDB" id="X0QK78"/>
<accession>X0QK78</accession>
<evidence type="ECO:0000313" key="2">
    <source>
        <dbReference type="Proteomes" id="UP000051236"/>
    </source>
</evidence>
<proteinExistence type="predicted"/>
<evidence type="ECO:0000313" key="1">
    <source>
        <dbReference type="EMBL" id="KRM30490.1"/>
    </source>
</evidence>
<sequence length="112" mass="12343">MKEQVDELGKATNIDFPALKYGFAFTGNLSILARLPEDKVIADHTYLHHVGDSFTLYQESSQGIKILVTVLDGLTTALANFPIRQNEAGTLYVAHPNIPTDLTPEAVQELFL</sequence>
<comment type="caution">
    <text evidence="1">The sequence shown here is derived from an EMBL/GenBank/DDBJ whole genome shotgun (WGS) entry which is preliminary data.</text>
</comment>
<dbReference type="Proteomes" id="UP000051236">
    <property type="component" value="Unassembled WGS sequence"/>
</dbReference>
<keyword evidence="2" id="KW-1185">Reference proteome</keyword>
<organism evidence="1 2">
    <name type="scientific">Agrilactobacillus composti DSM 18527 = JCM 14202</name>
    <dbReference type="NCBI Taxonomy" id="1423734"/>
    <lineage>
        <taxon>Bacteria</taxon>
        <taxon>Bacillati</taxon>
        <taxon>Bacillota</taxon>
        <taxon>Bacilli</taxon>
        <taxon>Lactobacillales</taxon>
        <taxon>Lactobacillaceae</taxon>
        <taxon>Agrilactobacillus</taxon>
    </lineage>
</organism>
<reference evidence="1 2" key="1">
    <citation type="journal article" date="2015" name="Genome Announc.">
        <title>Expanding the biotechnology potential of lactobacilli through comparative genomics of 213 strains and associated genera.</title>
        <authorList>
            <person name="Sun Z."/>
            <person name="Harris H.M."/>
            <person name="McCann A."/>
            <person name="Guo C."/>
            <person name="Argimon S."/>
            <person name="Zhang W."/>
            <person name="Yang X."/>
            <person name="Jeffery I.B."/>
            <person name="Cooney J.C."/>
            <person name="Kagawa T.F."/>
            <person name="Liu W."/>
            <person name="Song Y."/>
            <person name="Salvetti E."/>
            <person name="Wrobel A."/>
            <person name="Rasinkangas P."/>
            <person name="Parkhill J."/>
            <person name="Rea M.C."/>
            <person name="O'Sullivan O."/>
            <person name="Ritari J."/>
            <person name="Douillard F.P."/>
            <person name="Paul Ross R."/>
            <person name="Yang R."/>
            <person name="Briner A.E."/>
            <person name="Felis G.E."/>
            <person name="de Vos W.M."/>
            <person name="Barrangou R."/>
            <person name="Klaenhammer T.R."/>
            <person name="Caufield P.W."/>
            <person name="Cui Y."/>
            <person name="Zhang H."/>
            <person name="O'Toole P.W."/>
        </authorList>
    </citation>
    <scope>NUCLEOTIDE SEQUENCE [LARGE SCALE GENOMIC DNA]</scope>
    <source>
        <strain evidence="1 2">DSM 18527</strain>
    </source>
</reference>
<dbReference type="RefSeq" id="WP_035451504.1">
    <property type="nucleotide sequence ID" value="NZ_AZGA01000088.1"/>
</dbReference>
<protein>
    <submittedName>
        <fullName evidence="1">Uncharacterized protein</fullName>
    </submittedName>
</protein>
<dbReference type="EMBL" id="AZGA01000088">
    <property type="protein sequence ID" value="KRM30490.1"/>
    <property type="molecule type" value="Genomic_DNA"/>
</dbReference>
<gene>
    <name evidence="1" type="ORF">FC83_GL001621</name>
</gene>
<dbReference type="OrthoDB" id="2322420at2"/>
<name>X0QK78_9LACO</name>